<comment type="caution">
    <text evidence="1">The sequence shown here is derived from an EMBL/GenBank/DDBJ whole genome shotgun (WGS) entry which is preliminary data.</text>
</comment>
<organism evidence="1 2">
    <name type="scientific">Arthrobacter terrae</name>
    <dbReference type="NCBI Taxonomy" id="2935737"/>
    <lineage>
        <taxon>Bacteria</taxon>
        <taxon>Bacillati</taxon>
        <taxon>Actinomycetota</taxon>
        <taxon>Actinomycetes</taxon>
        <taxon>Micrococcales</taxon>
        <taxon>Micrococcaceae</taxon>
        <taxon>Arthrobacter</taxon>
    </lineage>
</organism>
<dbReference type="Proteomes" id="UP000655366">
    <property type="component" value="Unassembled WGS sequence"/>
</dbReference>
<dbReference type="EMBL" id="JADNYM010000006">
    <property type="protein sequence ID" value="MBG0739039.1"/>
    <property type="molecule type" value="Genomic_DNA"/>
</dbReference>
<name>A0A931CPA8_9MICC</name>
<accession>A0A931CPA8</accession>
<sequence length="109" mass="12558">MNENAGIIRLDTLDQSDYWIDRYGTRHGLTDMPQGYLANVLGFLREKAPGLYELQRRRRDYLLFAAELKGWDNGLGGSEIPESQQAVHEWLESTTLVKTIRTMLEETGR</sequence>
<reference evidence="1 2" key="1">
    <citation type="submission" date="2020-11" db="EMBL/GenBank/DDBJ databases">
        <title>Arthrobacter antarcticus sp. nov., isolated from Antarctic Soil.</title>
        <authorList>
            <person name="Li J."/>
        </authorList>
    </citation>
    <scope>NUCLEOTIDE SEQUENCE [LARGE SCALE GENOMIC DNA]</scope>
    <source>
        <strain evidence="1 2">Z1-20</strain>
    </source>
</reference>
<dbReference type="AlphaFoldDB" id="A0A931CPA8"/>
<protein>
    <submittedName>
        <fullName evidence="1">Uncharacterized protein</fullName>
    </submittedName>
</protein>
<evidence type="ECO:0000313" key="1">
    <source>
        <dbReference type="EMBL" id="MBG0739039.1"/>
    </source>
</evidence>
<gene>
    <name evidence="1" type="ORF">IV500_06440</name>
</gene>
<proteinExistence type="predicted"/>
<evidence type="ECO:0000313" key="2">
    <source>
        <dbReference type="Proteomes" id="UP000655366"/>
    </source>
</evidence>
<keyword evidence="2" id="KW-1185">Reference proteome</keyword>
<dbReference type="RefSeq" id="WP_196395984.1">
    <property type="nucleotide sequence ID" value="NZ_JADNYM010000006.1"/>
</dbReference>